<sequence>MVRGRDGGNGSPARGLPARGRAAAALRTWAAVAVLFAISGECAFGATVVGGITATALPLCMARRGSGRQPFKLSRCGESSVLDVCETYLLRGSIAASASMPGGAAPSLRNDEATESGSPSARDPTDVPRARSALQRTTDASLCAPCEHCTGRLRLC</sequence>
<reference evidence="2" key="1">
    <citation type="submission" date="2021-01" db="EMBL/GenBank/DDBJ databases">
        <authorList>
            <person name="Corre E."/>
            <person name="Pelletier E."/>
            <person name="Niang G."/>
            <person name="Scheremetjew M."/>
            <person name="Finn R."/>
            <person name="Kale V."/>
            <person name="Holt S."/>
            <person name="Cochrane G."/>
            <person name="Meng A."/>
            <person name="Brown T."/>
            <person name="Cohen L."/>
        </authorList>
    </citation>
    <scope>NUCLEOTIDE SEQUENCE</scope>
    <source>
        <strain evidence="2">CCMP443</strain>
    </source>
</reference>
<name>A0A7S0W0C7_9CRYP</name>
<dbReference type="EMBL" id="HBFN01015088">
    <property type="protein sequence ID" value="CAD8795081.1"/>
    <property type="molecule type" value="Transcribed_RNA"/>
</dbReference>
<feature type="region of interest" description="Disordered" evidence="1">
    <location>
        <begin position="99"/>
        <end position="131"/>
    </location>
</feature>
<evidence type="ECO:0000313" key="2">
    <source>
        <dbReference type="EMBL" id="CAD8795081.1"/>
    </source>
</evidence>
<gene>
    <name evidence="2" type="ORF">HTEP1355_LOCUS8720</name>
</gene>
<organism evidence="2">
    <name type="scientific">Hemiselmis tepida</name>
    <dbReference type="NCBI Taxonomy" id="464990"/>
    <lineage>
        <taxon>Eukaryota</taxon>
        <taxon>Cryptophyceae</taxon>
        <taxon>Cryptomonadales</taxon>
        <taxon>Hemiselmidaceae</taxon>
        <taxon>Hemiselmis</taxon>
    </lineage>
</organism>
<accession>A0A7S0W0C7</accession>
<dbReference type="AlphaFoldDB" id="A0A7S0W0C7"/>
<proteinExistence type="predicted"/>
<evidence type="ECO:0000256" key="1">
    <source>
        <dbReference type="SAM" id="MobiDB-lite"/>
    </source>
</evidence>
<protein>
    <submittedName>
        <fullName evidence="2">Uncharacterized protein</fullName>
    </submittedName>
</protein>